<dbReference type="GO" id="GO:0005509">
    <property type="term" value="F:calcium ion binding"/>
    <property type="evidence" value="ECO:0007669"/>
    <property type="project" value="InterPro"/>
</dbReference>
<protein>
    <recommendedName>
        <fullName evidence="2">Dockerin domain-containing protein</fullName>
    </recommendedName>
</protein>
<evidence type="ECO:0008006" key="2">
    <source>
        <dbReference type="Google" id="ProtNLM"/>
    </source>
</evidence>
<reference evidence="1" key="1">
    <citation type="journal article" date="2014" name="Front. Microbiol.">
        <title>High frequency of phylogenetically diverse reductive dehalogenase-homologous genes in deep subseafloor sedimentary metagenomes.</title>
        <authorList>
            <person name="Kawai M."/>
            <person name="Futagami T."/>
            <person name="Toyoda A."/>
            <person name="Takaki Y."/>
            <person name="Nishi S."/>
            <person name="Hori S."/>
            <person name="Arai W."/>
            <person name="Tsubouchi T."/>
            <person name="Morono Y."/>
            <person name="Uchiyama I."/>
            <person name="Ito T."/>
            <person name="Fujiyama A."/>
            <person name="Inagaki F."/>
            <person name="Takami H."/>
        </authorList>
    </citation>
    <scope>NUCLEOTIDE SEQUENCE</scope>
    <source>
        <strain evidence="1">Expedition CK06-06</strain>
    </source>
</reference>
<organism evidence="1">
    <name type="scientific">marine sediment metagenome</name>
    <dbReference type="NCBI Taxonomy" id="412755"/>
    <lineage>
        <taxon>unclassified sequences</taxon>
        <taxon>metagenomes</taxon>
        <taxon>ecological metagenomes</taxon>
    </lineage>
</organism>
<dbReference type="Gene3D" id="4.10.1080.10">
    <property type="entry name" value="TSP type-3 repeat"/>
    <property type="match status" value="1"/>
</dbReference>
<gene>
    <name evidence="1" type="ORF">S01H4_40835</name>
</gene>
<sequence length="224" mass="22942">TCVEDLDIPCSDDASCGSGRCGPGETCLRRHGSCVTNEDCGGGAEMICAPSLAVVTAADTDTDGLADPFDNCPTAHNPDQLDADGDGIGDACVASCDEGPDEDGDGIANHCECGDCNRDGLVNTIDARLMQRCAVGENLPGICSNPLCDVTGEGPPPNTIDARLVQRLAVGELSKSDLQCLARPVGTTSAVSATSASGACGLGFELGLIVPLLAWVRVRRRRCC</sequence>
<dbReference type="InterPro" id="IPR028974">
    <property type="entry name" value="TSP_type-3_rpt"/>
</dbReference>
<feature type="non-terminal residue" evidence="1">
    <location>
        <position position="1"/>
    </location>
</feature>
<accession>X1BEY9</accession>
<dbReference type="AlphaFoldDB" id="X1BEY9"/>
<dbReference type="SUPFAM" id="SSF103647">
    <property type="entry name" value="TSP type-3 repeat"/>
    <property type="match status" value="1"/>
</dbReference>
<proteinExistence type="predicted"/>
<name>X1BEY9_9ZZZZ</name>
<comment type="caution">
    <text evidence="1">The sequence shown here is derived from an EMBL/GenBank/DDBJ whole genome shotgun (WGS) entry which is preliminary data.</text>
</comment>
<evidence type="ECO:0000313" key="1">
    <source>
        <dbReference type="EMBL" id="GAG94479.1"/>
    </source>
</evidence>
<dbReference type="EMBL" id="BART01022283">
    <property type="protein sequence ID" value="GAG94479.1"/>
    <property type="molecule type" value="Genomic_DNA"/>
</dbReference>